<dbReference type="AlphaFoldDB" id="A0A2I0B3R7"/>
<sequence length="288" mass="33522">MDPAPDSPINVYVFTFSRLLFKFVRNLITALGQDVGTLAFISDMKKGIENVVRMEAPIWKNLKKTLRGNKIKVLRDLIWSAANSWAEKDFEASMAEINFISPNLFDYLSKLNYKWAKKDFNSKVKSKDKTNNISKSFNSWISEHRAKHVVDLVDSIRVVIMQQRSQWKRDMEKWKHLLVSSVMEQLREYNSSISGYSIKDASKTLAEVEGKRERHRVDFDCSLYVSEYFHVASFDALEEEEDDYDADDDDAGYQKHPLNNDGEMWEIKVLHVDREVLQTSDCNALKEE</sequence>
<evidence type="ECO:0000313" key="1">
    <source>
        <dbReference type="EMBL" id="PKA62437.1"/>
    </source>
</evidence>
<dbReference type="EMBL" id="KZ451917">
    <property type="protein sequence ID" value="PKA62437.1"/>
    <property type="molecule type" value="Genomic_DNA"/>
</dbReference>
<protein>
    <submittedName>
        <fullName evidence="1">Uncharacterized protein</fullName>
    </submittedName>
</protein>
<evidence type="ECO:0000313" key="2">
    <source>
        <dbReference type="Proteomes" id="UP000236161"/>
    </source>
</evidence>
<proteinExistence type="predicted"/>
<dbReference type="PANTHER" id="PTHR31973">
    <property type="entry name" value="POLYPROTEIN, PUTATIVE-RELATED"/>
    <property type="match status" value="1"/>
</dbReference>
<keyword evidence="2" id="KW-1185">Reference proteome</keyword>
<dbReference type="Proteomes" id="UP000236161">
    <property type="component" value="Unassembled WGS sequence"/>
</dbReference>
<gene>
    <name evidence="1" type="ORF">AXF42_Ash009323</name>
</gene>
<organism evidence="1 2">
    <name type="scientific">Apostasia shenzhenica</name>
    <dbReference type="NCBI Taxonomy" id="1088818"/>
    <lineage>
        <taxon>Eukaryota</taxon>
        <taxon>Viridiplantae</taxon>
        <taxon>Streptophyta</taxon>
        <taxon>Embryophyta</taxon>
        <taxon>Tracheophyta</taxon>
        <taxon>Spermatophyta</taxon>
        <taxon>Magnoliopsida</taxon>
        <taxon>Liliopsida</taxon>
        <taxon>Asparagales</taxon>
        <taxon>Orchidaceae</taxon>
        <taxon>Apostasioideae</taxon>
        <taxon>Apostasia</taxon>
    </lineage>
</organism>
<reference evidence="1 2" key="1">
    <citation type="journal article" date="2017" name="Nature">
        <title>The Apostasia genome and the evolution of orchids.</title>
        <authorList>
            <person name="Zhang G.Q."/>
            <person name="Liu K.W."/>
            <person name="Li Z."/>
            <person name="Lohaus R."/>
            <person name="Hsiao Y.Y."/>
            <person name="Niu S.C."/>
            <person name="Wang J.Y."/>
            <person name="Lin Y.C."/>
            <person name="Xu Q."/>
            <person name="Chen L.J."/>
            <person name="Yoshida K."/>
            <person name="Fujiwara S."/>
            <person name="Wang Z.W."/>
            <person name="Zhang Y.Q."/>
            <person name="Mitsuda N."/>
            <person name="Wang M."/>
            <person name="Liu G.H."/>
            <person name="Pecoraro L."/>
            <person name="Huang H.X."/>
            <person name="Xiao X.J."/>
            <person name="Lin M."/>
            <person name="Wu X.Y."/>
            <person name="Wu W.L."/>
            <person name="Chen Y.Y."/>
            <person name="Chang S.B."/>
            <person name="Sakamoto S."/>
            <person name="Ohme-Takagi M."/>
            <person name="Yagi M."/>
            <person name="Zeng S.J."/>
            <person name="Shen C.Y."/>
            <person name="Yeh C.M."/>
            <person name="Luo Y.B."/>
            <person name="Tsai W.C."/>
            <person name="Van de Peer Y."/>
            <person name="Liu Z.J."/>
        </authorList>
    </citation>
    <scope>NUCLEOTIDE SEQUENCE [LARGE SCALE GENOMIC DNA]</scope>
    <source>
        <strain evidence="2">cv. Shenzhen</strain>
        <tissue evidence="1">Stem</tissue>
    </source>
</reference>
<name>A0A2I0B3R7_9ASPA</name>
<dbReference type="OrthoDB" id="679733at2759"/>
<dbReference type="PANTHER" id="PTHR31973:SF187">
    <property type="entry name" value="MUTATOR TRANSPOSASE MUDRA PROTEIN"/>
    <property type="match status" value="1"/>
</dbReference>
<accession>A0A2I0B3R7</accession>